<evidence type="ECO:0000313" key="3">
    <source>
        <dbReference type="EMBL" id="PRO68654.1"/>
    </source>
</evidence>
<feature type="transmembrane region" description="Helical" evidence="1">
    <location>
        <begin position="24"/>
        <end position="41"/>
    </location>
</feature>
<keyword evidence="1" id="KW-0472">Membrane</keyword>
<evidence type="ECO:0000259" key="2">
    <source>
        <dbReference type="SMART" id="SM00460"/>
    </source>
</evidence>
<feature type="domain" description="Transglutaminase-like" evidence="2">
    <location>
        <begin position="430"/>
        <end position="499"/>
    </location>
</feature>
<dbReference type="InterPro" id="IPR021878">
    <property type="entry name" value="TgpA_N"/>
</dbReference>
<keyword evidence="1" id="KW-1133">Transmembrane helix</keyword>
<feature type="transmembrane region" description="Helical" evidence="1">
    <location>
        <begin position="175"/>
        <end position="194"/>
    </location>
</feature>
<dbReference type="Gene3D" id="3.10.620.30">
    <property type="match status" value="1"/>
</dbReference>
<dbReference type="EMBL" id="PVNO01000025">
    <property type="protein sequence ID" value="PRO68654.1"/>
    <property type="molecule type" value="Genomic_DNA"/>
</dbReference>
<proteinExistence type="predicted"/>
<dbReference type="InterPro" id="IPR052901">
    <property type="entry name" value="Bact_TGase-like"/>
</dbReference>
<keyword evidence="4" id="KW-1185">Reference proteome</keyword>
<dbReference type="Proteomes" id="UP000239539">
    <property type="component" value="Unassembled WGS sequence"/>
</dbReference>
<protein>
    <submittedName>
        <fullName evidence="3">DUF3488 domain-containing protein</fullName>
    </submittedName>
</protein>
<dbReference type="PANTHER" id="PTHR42736:SF1">
    <property type="entry name" value="PROTEIN-GLUTAMINE GAMMA-GLUTAMYLTRANSFERASE"/>
    <property type="match status" value="1"/>
</dbReference>
<dbReference type="SUPFAM" id="SSF54001">
    <property type="entry name" value="Cysteine proteinases"/>
    <property type="match status" value="1"/>
</dbReference>
<reference evidence="4" key="1">
    <citation type="journal article" date="2020" name="Int. J. Syst. Evol. Microbiol.">
        <title>Alteromonas alba sp. nov., a marine bacterium isolated from the seawater of the West Pacific Ocean.</title>
        <authorList>
            <person name="Sun C."/>
            <person name="Wu Y.-H."/>
            <person name="Xamxidin M."/>
            <person name="Cheng H."/>
            <person name="Xu X.-W."/>
        </authorList>
    </citation>
    <scope>NUCLEOTIDE SEQUENCE [LARGE SCALE GENOMIC DNA]</scope>
    <source>
        <strain evidence="4">9a2</strain>
    </source>
</reference>
<feature type="transmembrane region" description="Helical" evidence="1">
    <location>
        <begin position="78"/>
        <end position="109"/>
    </location>
</feature>
<accession>A0ABX5CMA0</accession>
<organism evidence="3 4">
    <name type="scientific">Alteromonas gracilis</name>
    <dbReference type="NCBI Taxonomy" id="1479524"/>
    <lineage>
        <taxon>Bacteria</taxon>
        <taxon>Pseudomonadati</taxon>
        <taxon>Pseudomonadota</taxon>
        <taxon>Gammaproteobacteria</taxon>
        <taxon>Alteromonadales</taxon>
        <taxon>Alteromonadaceae</taxon>
        <taxon>Alteromonas/Salinimonas group</taxon>
        <taxon>Alteromonas</taxon>
    </lineage>
</organism>
<feature type="transmembrane region" description="Helical" evidence="1">
    <location>
        <begin position="145"/>
        <end position="163"/>
    </location>
</feature>
<name>A0ABX5CMA0_9ALTE</name>
<gene>
    <name evidence="3" type="ORF">C6Y39_08685</name>
</gene>
<feature type="transmembrane region" description="Helical" evidence="1">
    <location>
        <begin position="121"/>
        <end position="139"/>
    </location>
</feature>
<comment type="caution">
    <text evidence="3">The sequence shown here is derived from an EMBL/GenBank/DDBJ whole genome shotgun (WGS) entry which is preliminary data.</text>
</comment>
<dbReference type="Pfam" id="PF01841">
    <property type="entry name" value="Transglut_core"/>
    <property type="match status" value="1"/>
</dbReference>
<keyword evidence="1" id="KW-0812">Transmembrane</keyword>
<evidence type="ECO:0000313" key="4">
    <source>
        <dbReference type="Proteomes" id="UP000239539"/>
    </source>
</evidence>
<evidence type="ECO:0000256" key="1">
    <source>
        <dbReference type="SAM" id="Phobius"/>
    </source>
</evidence>
<dbReference type="InterPro" id="IPR002931">
    <property type="entry name" value="Transglutaminase-like"/>
</dbReference>
<dbReference type="PANTHER" id="PTHR42736">
    <property type="entry name" value="PROTEIN-GLUTAMINE GAMMA-GLUTAMYLTRANSFERASE"/>
    <property type="match status" value="1"/>
</dbReference>
<dbReference type="InterPro" id="IPR038765">
    <property type="entry name" value="Papain-like_cys_pep_sf"/>
</dbReference>
<dbReference type="SMART" id="SM00460">
    <property type="entry name" value="TGc"/>
    <property type="match status" value="1"/>
</dbReference>
<dbReference type="RefSeq" id="WP_105930891.1">
    <property type="nucleotide sequence ID" value="NZ_PVNO01000025.1"/>
</dbReference>
<feature type="transmembrane region" description="Helical" evidence="1">
    <location>
        <begin position="579"/>
        <end position="597"/>
    </location>
</feature>
<dbReference type="Pfam" id="PF11992">
    <property type="entry name" value="TgpA_N"/>
    <property type="match status" value="1"/>
</dbReference>
<sequence length="688" mass="76447">MTRNINAGLAKFNIYNTFVNQPRAMALLLLCLSFSSILFTLTAPLMTWVLVLGSCAVMARIVGLSSTHSLPTLRTVNLLAILAVFALTWFGFSIGLLDSMINLLAVACSLKVMVVDKKRDFNLLICTCLFLIGCGFISSLSVFAWFGYTVILAFLLISTAMYHGAGISLKKNIKFVSILILQAAPIALLFFLLIPQLPPLWQMPTSKSTETGLSDKVTPGDIASLATSSELAFSATFESDDVIPAPAYRYWRAMTLEHFDGKTWSISDKRKQAEQQLAIMNKPTPLSALESSNAGTVIPYEIIVEPTQQTWLFALAPSTPDNSTNSIYVSGLFDYTLRANTPISSKKAFYLRYFPNAPISNSIGNFETQLNLDVSTNGNEKTRAWGVQLAQQYGSAQEIVMAVMTEFKNGGFRYTLSPNAMPTDPIDQFLFEERSGFCAHYAGAMVYTLRSAGVPARMVTGYQGGSSLNERVLQIRQYDAHAWVEALIDGVWLRYDPTSMVAPSRLTFGLEQALEELGESRNTNILDGLEKSAFFAAVQTWFQQLDYSWSKWVLGFDNAAQTSMLEDLLGTITPEKMRAVFLSALGLIGLILAFYFLPISKRESLPYSYRIMLKAVKLVELHTGIKREHKTLSDYRYDVSPVLNSEAAVAFDQVCELFERENYAIPDTEKHTELVMKEALNTLKKAIK</sequence>